<reference evidence="2 3" key="2">
    <citation type="submission" date="2017-04" db="EMBL/GenBank/DDBJ databases">
        <title>CpG methylation of centromeres and impact of large insertions on vertebrate speciation.</title>
        <authorList>
            <person name="Ichikawa K."/>
            <person name="Yoshimura J."/>
            <person name="Morishita S."/>
        </authorList>
    </citation>
    <scope>NUCLEOTIDE SEQUENCE</scope>
    <source>
        <strain evidence="2 3">HNI</strain>
    </source>
</reference>
<dbReference type="Proteomes" id="UP000265180">
    <property type="component" value="Chromosome 19"/>
</dbReference>
<dbReference type="CDD" id="cd09076">
    <property type="entry name" value="L1-EN"/>
    <property type="match status" value="1"/>
</dbReference>
<reference key="1">
    <citation type="journal article" date="2007" name="Nature">
        <title>The medaka draft genome and insights into vertebrate genome evolution.</title>
        <authorList>
            <person name="Kasahara M."/>
            <person name="Naruse K."/>
            <person name="Sasaki S."/>
            <person name="Nakatani Y."/>
            <person name="Qu W."/>
            <person name="Ahsan B."/>
            <person name="Yamada T."/>
            <person name="Nagayasu Y."/>
            <person name="Doi K."/>
            <person name="Kasai Y."/>
            <person name="Jindo T."/>
            <person name="Kobayashi D."/>
            <person name="Shimada A."/>
            <person name="Toyoda A."/>
            <person name="Kuroki Y."/>
            <person name="Fujiyama A."/>
            <person name="Sasaki T."/>
            <person name="Shimizu A."/>
            <person name="Asakawa S."/>
            <person name="Shimizu N."/>
            <person name="Hashimoto S."/>
            <person name="Yang J."/>
            <person name="Lee Y."/>
            <person name="Matsushima K."/>
            <person name="Sugano S."/>
            <person name="Sakaizumi M."/>
            <person name="Narita T."/>
            <person name="Ohishi K."/>
            <person name="Haga S."/>
            <person name="Ohta F."/>
            <person name="Nomoto H."/>
            <person name="Nogata K."/>
            <person name="Morishita T."/>
            <person name="Endo T."/>
            <person name="Shin-I T."/>
            <person name="Takeda H."/>
            <person name="Morishita S."/>
            <person name="Kohara Y."/>
        </authorList>
    </citation>
    <scope>NUCLEOTIDE SEQUENCE [LARGE SCALE GENOMIC DNA]</scope>
    <source>
        <strain>Hd-rR</strain>
    </source>
</reference>
<evidence type="ECO:0000313" key="2">
    <source>
        <dbReference type="Ensembl" id="ENSORLP00020000484.1"/>
    </source>
</evidence>
<organism evidence="2 3">
    <name type="scientific">Oryzias latipes</name>
    <name type="common">Japanese rice fish</name>
    <name type="synonym">Japanese killifish</name>
    <dbReference type="NCBI Taxonomy" id="8090"/>
    <lineage>
        <taxon>Eukaryota</taxon>
        <taxon>Metazoa</taxon>
        <taxon>Chordata</taxon>
        <taxon>Craniata</taxon>
        <taxon>Vertebrata</taxon>
        <taxon>Euteleostomi</taxon>
        <taxon>Actinopterygii</taxon>
        <taxon>Neopterygii</taxon>
        <taxon>Teleostei</taxon>
        <taxon>Neoteleostei</taxon>
        <taxon>Acanthomorphata</taxon>
        <taxon>Ovalentaria</taxon>
        <taxon>Atherinomorphae</taxon>
        <taxon>Beloniformes</taxon>
        <taxon>Adrianichthyidae</taxon>
        <taxon>Oryziinae</taxon>
        <taxon>Oryzias</taxon>
    </lineage>
</organism>
<dbReference type="SUPFAM" id="SSF56219">
    <property type="entry name" value="DNase I-like"/>
    <property type="match status" value="1"/>
</dbReference>
<dbReference type="Pfam" id="PF03372">
    <property type="entry name" value="Exo_endo_phos"/>
    <property type="match status" value="1"/>
</dbReference>
<dbReference type="InterPro" id="IPR036691">
    <property type="entry name" value="Endo/exonu/phosph_ase_sf"/>
</dbReference>
<dbReference type="InterPro" id="IPR043502">
    <property type="entry name" value="DNA/RNA_pol_sf"/>
</dbReference>
<dbReference type="PROSITE" id="PS50878">
    <property type="entry name" value="RT_POL"/>
    <property type="match status" value="1"/>
</dbReference>
<protein>
    <recommendedName>
        <fullName evidence="1">Reverse transcriptase domain-containing protein</fullName>
    </recommendedName>
</protein>
<dbReference type="SUPFAM" id="SSF56672">
    <property type="entry name" value="DNA/RNA polymerases"/>
    <property type="match status" value="1"/>
</dbReference>
<reference evidence="2" key="3">
    <citation type="submission" date="2025-08" db="UniProtKB">
        <authorList>
            <consortium name="Ensembl"/>
        </authorList>
    </citation>
    <scope>IDENTIFICATION</scope>
    <source>
        <strain evidence="2">HNI</strain>
    </source>
</reference>
<evidence type="ECO:0000313" key="3">
    <source>
        <dbReference type="Proteomes" id="UP000265180"/>
    </source>
</evidence>
<dbReference type="AlphaFoldDB" id="A0A3P9JW43"/>
<evidence type="ECO:0000259" key="1">
    <source>
        <dbReference type="PROSITE" id="PS50878"/>
    </source>
</evidence>
<dbReference type="CDD" id="cd01650">
    <property type="entry name" value="RT_nLTR_like"/>
    <property type="match status" value="1"/>
</dbReference>
<dbReference type="PANTHER" id="PTHR31635:SF196">
    <property type="entry name" value="REVERSE TRANSCRIPTASE DOMAIN-CONTAINING PROTEIN-RELATED"/>
    <property type="match status" value="1"/>
</dbReference>
<sequence>MSSININNRFRLISWNVKGLGNATKLGRVMTHLNRLKGDIYFLQETHMPNKEVVRLKKHWVGEVFHSTFNCRARGAAIIFRKDLPFIAEKSVLDPNGRYVIVSMKIQLTSFLFICVYGPNWDDSAFVKKLFSSFPDLQNHYIIMGGDFNFVQDPQLDRSSNTSAPPTRAAKMLSTLSQQFGITDPWRHKFPGGKSFSFFSHVHRTFSRIDFFLLDVRLLSNLVSVDYHGIAISDHSPVSLDLAILSRPRLLNQWRFNAVLLAEESYKEFIQSQLTLFFEFNDLPETNRSNLWEASKAYIRGQLISFISNKRKVESARTNLLLNDIKDTDQLLAASFDPDLYKKRLALQTELDLISTTEVRTLLLKSRQRFYESGDKAGKLLSYQARAEASSRLIPAILSPAGVTITDPVSVNETFAKFYSTLYTSECPHSPDLALDKITFPRVTDEDAEILGKPITTAEVSEAIKSLQSGKAPGPDGFTTEYYKTFSSVLSPFLKDMYNEAFLSGCLPNTLSEATISLLLKKDKDPLLCSSYRPISLLNVDFKILSKILASRLQCVLSTIINLDQTGFMPGRLSSCNTRRLFNIISSPCSDWVKLLYSSPKASVRTNNTFSPSFSLHCGTRQGCPLSPLLFLLAIEPLAIWLRSEAAFIGIKRLGTVHKVSLYADDLLLYVSDPITSVPIILNILQEYSNISGYKLNYQKSEFLPINDLARMIPSSTFPFRWSPGGFRYLGIQVTPLLSGLYHTNFTPLIDRTERDFLRWSALPISLAGRVSLVKMAVLPRFLYLFQHLPIFLGKSFFDKLDRTVSSFLWSGRPARIRKSVLQAPKDEGGLALPVLRFYYWAANIQKLLFWMNDDNEAISSWTQLEGKSSEFCLRSILCAQLPLPSVHTCPVVSTSLKIWSQFRKHFGLINSTVLTSVYKNCRFDPSKTDLSFKLWHRNGIKSISDLYTNNVFSSFEQLSKKYALPNQHLFRFFQIRDYVKKLFPHFPNRPPETLLDVLLSKDPFVNGCISSVYKSIWTASSKPSNTVKTAWEDGLNLNITEQQWRSALSLVHLSSICARHRLIQCKIVYRVHYTNARLAKIYPSISDACSRCHLSPANHAHMFWSCPVIAALWTDVFDTLTRAYRYTVTPNPMSAIFGLPPTSDTPSALKRAVAFTTLLARRLVLLNWKLPRPPSHVRWVREVLYNLKLERLRYSLHGSLRVFHETWSPFLQYVDSLTFPHNLEAD</sequence>
<dbReference type="InterPro" id="IPR005135">
    <property type="entry name" value="Endo/exonuclease/phosphatase"/>
</dbReference>
<dbReference type="Ensembl" id="ENSORLT00020014634.1">
    <property type="protein sequence ID" value="ENSORLP00020000484.1"/>
    <property type="gene ID" value="ENSORLG00020001169.1"/>
</dbReference>
<dbReference type="InterPro" id="IPR000477">
    <property type="entry name" value="RT_dom"/>
</dbReference>
<name>A0A3P9JW43_ORYLA</name>
<dbReference type="Pfam" id="PF00078">
    <property type="entry name" value="RVT_1"/>
    <property type="match status" value="1"/>
</dbReference>
<dbReference type="Gene3D" id="3.60.10.10">
    <property type="entry name" value="Endonuclease/exonuclease/phosphatase"/>
    <property type="match status" value="1"/>
</dbReference>
<dbReference type="GO" id="GO:0003824">
    <property type="term" value="F:catalytic activity"/>
    <property type="evidence" value="ECO:0007669"/>
    <property type="project" value="InterPro"/>
</dbReference>
<reference evidence="2" key="4">
    <citation type="submission" date="2025-09" db="UniProtKB">
        <authorList>
            <consortium name="Ensembl"/>
        </authorList>
    </citation>
    <scope>IDENTIFICATION</scope>
    <source>
        <strain evidence="2">HNI</strain>
    </source>
</reference>
<proteinExistence type="predicted"/>
<dbReference type="PANTHER" id="PTHR31635">
    <property type="entry name" value="REVERSE TRANSCRIPTASE DOMAIN-CONTAINING PROTEIN-RELATED"/>
    <property type="match status" value="1"/>
</dbReference>
<feature type="domain" description="Reverse transcriptase" evidence="1">
    <location>
        <begin position="500"/>
        <end position="734"/>
    </location>
</feature>
<accession>A0A3P9JW43</accession>